<evidence type="ECO:0000313" key="3">
    <source>
        <dbReference type="Proteomes" id="UP001218218"/>
    </source>
</evidence>
<name>A0AAD7A9N7_9AGAR</name>
<accession>A0AAD7A9N7</accession>
<reference evidence="2" key="1">
    <citation type="submission" date="2023-03" db="EMBL/GenBank/DDBJ databases">
        <title>Massive genome expansion in bonnet fungi (Mycena s.s.) driven by repeated elements and novel gene families across ecological guilds.</title>
        <authorList>
            <consortium name="Lawrence Berkeley National Laboratory"/>
            <person name="Harder C.B."/>
            <person name="Miyauchi S."/>
            <person name="Viragh M."/>
            <person name="Kuo A."/>
            <person name="Thoen E."/>
            <person name="Andreopoulos B."/>
            <person name="Lu D."/>
            <person name="Skrede I."/>
            <person name="Drula E."/>
            <person name="Henrissat B."/>
            <person name="Morin E."/>
            <person name="Kohler A."/>
            <person name="Barry K."/>
            <person name="LaButti K."/>
            <person name="Morin E."/>
            <person name="Salamov A."/>
            <person name="Lipzen A."/>
            <person name="Mereny Z."/>
            <person name="Hegedus B."/>
            <person name="Baldrian P."/>
            <person name="Stursova M."/>
            <person name="Weitz H."/>
            <person name="Taylor A."/>
            <person name="Grigoriev I.V."/>
            <person name="Nagy L.G."/>
            <person name="Martin F."/>
            <person name="Kauserud H."/>
        </authorList>
    </citation>
    <scope>NUCLEOTIDE SEQUENCE</scope>
    <source>
        <strain evidence="2">CBHHK002</strain>
    </source>
</reference>
<feature type="region of interest" description="Disordered" evidence="1">
    <location>
        <begin position="55"/>
        <end position="75"/>
    </location>
</feature>
<dbReference type="EMBL" id="JARIHO010000012">
    <property type="protein sequence ID" value="KAJ7352235.1"/>
    <property type="molecule type" value="Genomic_DNA"/>
</dbReference>
<gene>
    <name evidence="2" type="ORF">DFH08DRAFT_82001</name>
</gene>
<dbReference type="Proteomes" id="UP001218218">
    <property type="component" value="Unassembled WGS sequence"/>
</dbReference>
<keyword evidence="3" id="KW-1185">Reference proteome</keyword>
<sequence length="214" mass="22733">MAKVRCCTCTCAWAYLRTHDPPAGPAWVTAMVRARGTACSASTCTCASARAASAPAPAAPVPVPGTAQATRRRRRRCGTYGERVHSVGWRRQRRVGIQRRQGYGDARAGENGDWDGGECRACTGLNGGLRLGKADVVLASGENGEVGESGGGGRQTARCPSCCWTNPPRPRPHPTPPPLPPPLPLPLLHPAASSVCPVFRTSYHSDLEHFPQFV</sequence>
<comment type="caution">
    <text evidence="2">The sequence shown here is derived from an EMBL/GenBank/DDBJ whole genome shotgun (WGS) entry which is preliminary data.</text>
</comment>
<evidence type="ECO:0000256" key="1">
    <source>
        <dbReference type="SAM" id="MobiDB-lite"/>
    </source>
</evidence>
<dbReference type="AlphaFoldDB" id="A0AAD7A9N7"/>
<evidence type="ECO:0000313" key="2">
    <source>
        <dbReference type="EMBL" id="KAJ7352235.1"/>
    </source>
</evidence>
<proteinExistence type="predicted"/>
<protein>
    <submittedName>
        <fullName evidence="2">Uncharacterized protein</fullName>
    </submittedName>
</protein>
<organism evidence="2 3">
    <name type="scientific">Mycena albidolilacea</name>
    <dbReference type="NCBI Taxonomy" id="1033008"/>
    <lineage>
        <taxon>Eukaryota</taxon>
        <taxon>Fungi</taxon>
        <taxon>Dikarya</taxon>
        <taxon>Basidiomycota</taxon>
        <taxon>Agaricomycotina</taxon>
        <taxon>Agaricomycetes</taxon>
        <taxon>Agaricomycetidae</taxon>
        <taxon>Agaricales</taxon>
        <taxon>Marasmiineae</taxon>
        <taxon>Mycenaceae</taxon>
        <taxon>Mycena</taxon>
    </lineage>
</organism>